<evidence type="ECO:0000313" key="2">
    <source>
        <dbReference type="EMBL" id="RXH82220.1"/>
    </source>
</evidence>
<name>A0A498IGA4_MALDO</name>
<reference evidence="2 3" key="1">
    <citation type="submission" date="2018-10" db="EMBL/GenBank/DDBJ databases">
        <title>A high-quality apple genome assembly.</title>
        <authorList>
            <person name="Hu J."/>
        </authorList>
    </citation>
    <scope>NUCLEOTIDE SEQUENCE [LARGE SCALE GENOMIC DNA]</scope>
    <source>
        <strain evidence="3">cv. HFTH1</strain>
        <tissue evidence="2">Young leaf</tissue>
    </source>
</reference>
<dbReference type="AlphaFoldDB" id="A0A498IGA4"/>
<protein>
    <submittedName>
        <fullName evidence="2">Uncharacterized protein</fullName>
    </submittedName>
</protein>
<accession>A0A498IGA4</accession>
<dbReference type="EMBL" id="RDQH01000338">
    <property type="protein sequence ID" value="RXH82220.1"/>
    <property type="molecule type" value="Genomic_DNA"/>
</dbReference>
<keyword evidence="3" id="KW-1185">Reference proteome</keyword>
<feature type="region of interest" description="Disordered" evidence="1">
    <location>
        <begin position="1"/>
        <end position="25"/>
    </location>
</feature>
<comment type="caution">
    <text evidence="2">The sequence shown here is derived from an EMBL/GenBank/DDBJ whole genome shotgun (WGS) entry which is preliminary data.</text>
</comment>
<gene>
    <name evidence="2" type="ORF">DVH24_036561</name>
</gene>
<evidence type="ECO:0000256" key="1">
    <source>
        <dbReference type="SAM" id="MobiDB-lite"/>
    </source>
</evidence>
<evidence type="ECO:0000313" key="3">
    <source>
        <dbReference type="Proteomes" id="UP000290289"/>
    </source>
</evidence>
<proteinExistence type="predicted"/>
<sequence length="88" mass="9735">MASSKSNHEAPYTNSDTDRPFRGNLRQKHGDLASVQGINLFFSLSTTTFLFVSPNFVDHLNLTKFLASPVAFEAFFGQTTFKALGPFS</sequence>
<organism evidence="2 3">
    <name type="scientific">Malus domestica</name>
    <name type="common">Apple</name>
    <name type="synonym">Pyrus malus</name>
    <dbReference type="NCBI Taxonomy" id="3750"/>
    <lineage>
        <taxon>Eukaryota</taxon>
        <taxon>Viridiplantae</taxon>
        <taxon>Streptophyta</taxon>
        <taxon>Embryophyta</taxon>
        <taxon>Tracheophyta</taxon>
        <taxon>Spermatophyta</taxon>
        <taxon>Magnoliopsida</taxon>
        <taxon>eudicotyledons</taxon>
        <taxon>Gunneridae</taxon>
        <taxon>Pentapetalae</taxon>
        <taxon>rosids</taxon>
        <taxon>fabids</taxon>
        <taxon>Rosales</taxon>
        <taxon>Rosaceae</taxon>
        <taxon>Amygdaloideae</taxon>
        <taxon>Maleae</taxon>
        <taxon>Malus</taxon>
    </lineage>
</organism>
<dbReference type="Proteomes" id="UP000290289">
    <property type="component" value="Chromosome 12"/>
</dbReference>